<dbReference type="InterPro" id="IPR007016">
    <property type="entry name" value="O-antigen_ligase-rel_domated"/>
</dbReference>
<feature type="transmembrane region" description="Helical" evidence="5">
    <location>
        <begin position="98"/>
        <end position="116"/>
    </location>
</feature>
<evidence type="ECO:0000259" key="8">
    <source>
        <dbReference type="Pfam" id="PF15864"/>
    </source>
</evidence>
<feature type="transmembrane region" description="Helical" evidence="5">
    <location>
        <begin position="43"/>
        <end position="60"/>
    </location>
</feature>
<dbReference type="Pfam" id="PF15864">
    <property type="entry name" value="PglL_A"/>
    <property type="match status" value="1"/>
</dbReference>
<dbReference type="PANTHER" id="PTHR37422:SF13">
    <property type="entry name" value="LIPOPOLYSACCHARIDE BIOSYNTHESIS PROTEIN PA4999-RELATED"/>
    <property type="match status" value="1"/>
</dbReference>
<keyword evidence="3 5" id="KW-1133">Transmembrane helix</keyword>
<feature type="domain" description="O-antigen ligase-related" evidence="6">
    <location>
        <begin position="200"/>
        <end position="343"/>
    </location>
</feature>
<evidence type="ECO:0000313" key="10">
    <source>
        <dbReference type="Proteomes" id="UP001139290"/>
    </source>
</evidence>
<keyword evidence="10" id="KW-1185">Reference proteome</keyword>
<feature type="transmembrane region" description="Helical" evidence="5">
    <location>
        <begin position="417"/>
        <end position="441"/>
    </location>
</feature>
<evidence type="ECO:0000256" key="1">
    <source>
        <dbReference type="ARBA" id="ARBA00004141"/>
    </source>
</evidence>
<evidence type="ECO:0000256" key="5">
    <source>
        <dbReference type="SAM" id="Phobius"/>
    </source>
</evidence>
<evidence type="ECO:0000256" key="2">
    <source>
        <dbReference type="ARBA" id="ARBA00022692"/>
    </source>
</evidence>
<protein>
    <submittedName>
        <fullName evidence="9">Wzy polymerase domain-containing protein</fullName>
    </submittedName>
</protein>
<feature type="transmembrane region" description="Helical" evidence="5">
    <location>
        <begin position="197"/>
        <end position="225"/>
    </location>
</feature>
<accession>A0ABT1B6E7</accession>
<comment type="caution">
    <text evidence="9">The sequence shown here is derived from an EMBL/GenBank/DDBJ whole genome shotgun (WGS) entry which is preliminary data.</text>
</comment>
<dbReference type="PANTHER" id="PTHR37422">
    <property type="entry name" value="TEICHURONIC ACID BIOSYNTHESIS PROTEIN TUAE"/>
    <property type="match status" value="1"/>
</dbReference>
<proteinExistence type="predicted"/>
<feature type="transmembrane region" description="Helical" evidence="5">
    <location>
        <begin position="237"/>
        <end position="258"/>
    </location>
</feature>
<organism evidence="9 10">
    <name type="scientific">Citrobacter meridianamericanus</name>
    <dbReference type="NCBI Taxonomy" id="2894201"/>
    <lineage>
        <taxon>Bacteria</taxon>
        <taxon>Pseudomonadati</taxon>
        <taxon>Pseudomonadota</taxon>
        <taxon>Gammaproteobacteria</taxon>
        <taxon>Enterobacterales</taxon>
        <taxon>Enterobacteriaceae</taxon>
        <taxon>Citrobacter</taxon>
    </lineage>
</organism>
<evidence type="ECO:0000259" key="6">
    <source>
        <dbReference type="Pfam" id="PF04932"/>
    </source>
</evidence>
<feature type="transmembrane region" description="Helical" evidence="5">
    <location>
        <begin position="72"/>
        <end position="92"/>
    </location>
</feature>
<feature type="transmembrane region" description="Helical" evidence="5">
    <location>
        <begin position="167"/>
        <end position="185"/>
    </location>
</feature>
<feature type="transmembrane region" description="Helical" evidence="5">
    <location>
        <begin position="364"/>
        <end position="385"/>
    </location>
</feature>
<dbReference type="InterPro" id="IPR021797">
    <property type="entry name" value="Wzy_C_2"/>
</dbReference>
<sequence length="536" mass="61812">MTINLLRGYTYKNAICLLIALYFLVLMHIYLPNRGGNGLNLPLNIFAWLWICMLMCVIAFSGNRGRFIYPRYISAMVLGCFLLTVPLFWASRAGMMNAVWRVMALWGGLFIYVLLYQLRLCFTQKIRVMWAIFGATAIEAVVSLWQIGQLLMGAGSRPGGIFQQVNVLASFLATGLAISFILYSMSKPAWVRAFLALSQIMISLILVMLSSRVGWLAGIVVYTLYLGRYLTRRHDTVAAVLLYPLLGAGVGIGIMYAVQQGWWVLDGLLVDKQMSSHLRWILLIATWSMIKAHLLTGVGYGEYAYTLLRTLSAPQAQEAWRVTHPHNEILYWWVEGGILALVGIGCIIYGILRQATTTKCNENYLWLYVMIPIALHTMTEFPFYLSMPHLFISLLCISFLRDDGRPILRGRARLLRIIFGVVFFLLAAIFIFMLQANFYLYQFERSGMKNKDYLARIDMPMLQWERYQFDRHISMLLSYNTTRNDQLLIEFERWARDYSDRNNDRNVCWTRVNIAKHFRLADKYSALKRECTVLYP</sequence>
<keyword evidence="4 5" id="KW-0472">Membrane</keyword>
<dbReference type="InterPro" id="IPR051533">
    <property type="entry name" value="WaaL-like"/>
</dbReference>
<gene>
    <name evidence="9" type="ORF">LOD26_08840</name>
</gene>
<feature type="domain" description="Protein glycosylation ligase" evidence="8">
    <location>
        <begin position="158"/>
        <end position="179"/>
    </location>
</feature>
<keyword evidence="2 5" id="KW-0812">Transmembrane</keyword>
<feature type="transmembrane region" description="Helical" evidence="5">
    <location>
        <begin position="12"/>
        <end position="31"/>
    </location>
</feature>
<evidence type="ECO:0000256" key="4">
    <source>
        <dbReference type="ARBA" id="ARBA00023136"/>
    </source>
</evidence>
<dbReference type="Pfam" id="PF04932">
    <property type="entry name" value="Wzy_C"/>
    <property type="match status" value="1"/>
</dbReference>
<dbReference type="Pfam" id="PF11846">
    <property type="entry name" value="Wzy_C_2"/>
    <property type="match status" value="1"/>
</dbReference>
<evidence type="ECO:0000313" key="9">
    <source>
        <dbReference type="EMBL" id="MCO5781434.1"/>
    </source>
</evidence>
<dbReference type="InterPro" id="IPR031726">
    <property type="entry name" value="PglL_A"/>
</dbReference>
<comment type="subcellular location">
    <subcellularLocation>
        <location evidence="1">Membrane</location>
        <topology evidence="1">Multi-pass membrane protein</topology>
    </subcellularLocation>
</comment>
<feature type="domain" description="Virulence factor membrane-bound polymerase C-terminal" evidence="7">
    <location>
        <begin position="367"/>
        <end position="497"/>
    </location>
</feature>
<dbReference type="EMBL" id="JAJJVQ010000002">
    <property type="protein sequence ID" value="MCO5781434.1"/>
    <property type="molecule type" value="Genomic_DNA"/>
</dbReference>
<dbReference type="Proteomes" id="UP001139290">
    <property type="component" value="Unassembled WGS sequence"/>
</dbReference>
<evidence type="ECO:0000256" key="3">
    <source>
        <dbReference type="ARBA" id="ARBA00022989"/>
    </source>
</evidence>
<reference evidence="9" key="1">
    <citation type="submission" date="2021-11" db="EMBL/GenBank/DDBJ databases">
        <title>Citrobacter meridianamericanus sp. nov. isolated from soil.</title>
        <authorList>
            <person name="Furlan J.P.R."/>
            <person name="Stehling E.G."/>
        </authorList>
    </citation>
    <scope>NUCLEOTIDE SEQUENCE</scope>
    <source>
        <strain evidence="9">BR102</strain>
    </source>
</reference>
<evidence type="ECO:0000259" key="7">
    <source>
        <dbReference type="Pfam" id="PF11846"/>
    </source>
</evidence>
<feature type="transmembrane region" description="Helical" evidence="5">
    <location>
        <begin position="128"/>
        <end position="147"/>
    </location>
</feature>
<name>A0ABT1B6E7_9ENTR</name>
<dbReference type="RefSeq" id="WP_252838121.1">
    <property type="nucleotide sequence ID" value="NZ_JAJJVQ010000002.1"/>
</dbReference>
<feature type="transmembrane region" description="Helical" evidence="5">
    <location>
        <begin position="330"/>
        <end position="352"/>
    </location>
</feature>